<dbReference type="SUPFAM" id="SSF51735">
    <property type="entry name" value="NAD(P)-binding Rossmann-fold domains"/>
    <property type="match status" value="1"/>
</dbReference>
<protein>
    <submittedName>
        <fullName evidence="7">NAD(P)-dependent oxidoreductase</fullName>
    </submittedName>
</protein>
<sequence>MKVLIIDDMHESIITSLNSINIEVDYKPNITRDEIISSIHGYQGMIVRSKTPIDIELLGHSKDLKFIARAGAGVDNLDEEELNNRKIHLLNAPEGNRDALAEHAIGMILNLFNNINKADLEVRKGIWDREGNRGIELMGKTVGLMGFGYMGEAFAKRLSSFGCRILAFDDQKSGFGNDYVEEVSLEEFKAESQILSIHIPMNKHNKGIVNYEFLDQFKKLDYILNTARGEVLVLKDLVKLLKEKKIKGAALDVLENEKIKKLKGDELSVFQELSKFNQVLLTPHIAGWSFESYKKISEVLYQKIKSLVKEEDFV</sequence>
<evidence type="ECO:0000313" key="8">
    <source>
        <dbReference type="Proteomes" id="UP001244443"/>
    </source>
</evidence>
<evidence type="ECO:0000256" key="3">
    <source>
        <dbReference type="ARBA" id="ARBA00023027"/>
    </source>
</evidence>
<evidence type="ECO:0000256" key="4">
    <source>
        <dbReference type="RuleBase" id="RU003719"/>
    </source>
</evidence>
<accession>A0AA49JDJ6</accession>
<keyword evidence="3" id="KW-0520">NAD</keyword>
<dbReference type="InterPro" id="IPR036291">
    <property type="entry name" value="NAD(P)-bd_dom_sf"/>
</dbReference>
<evidence type="ECO:0000259" key="6">
    <source>
        <dbReference type="Pfam" id="PF02826"/>
    </source>
</evidence>
<keyword evidence="2 4" id="KW-0560">Oxidoreductase</keyword>
<evidence type="ECO:0000256" key="2">
    <source>
        <dbReference type="ARBA" id="ARBA00023002"/>
    </source>
</evidence>
<dbReference type="InterPro" id="IPR006140">
    <property type="entry name" value="D-isomer_DH_NAD-bd"/>
</dbReference>
<dbReference type="RefSeq" id="WP_308355901.1">
    <property type="nucleotide sequence ID" value="NZ_CP129970.2"/>
</dbReference>
<dbReference type="PANTHER" id="PTHR42789:SF1">
    <property type="entry name" value="D-ISOMER SPECIFIC 2-HYDROXYACID DEHYDROGENASE FAMILY PROTEIN (AFU_ORTHOLOGUE AFUA_6G10090)"/>
    <property type="match status" value="1"/>
</dbReference>
<feature type="domain" description="D-isomer specific 2-hydroxyacid dehydrogenase NAD-binding" evidence="6">
    <location>
        <begin position="105"/>
        <end position="286"/>
    </location>
</feature>
<evidence type="ECO:0000313" key="7">
    <source>
        <dbReference type="EMBL" id="WKK85470.2"/>
    </source>
</evidence>
<keyword evidence="8" id="KW-1185">Reference proteome</keyword>
<dbReference type="Proteomes" id="UP001244443">
    <property type="component" value="Chromosome"/>
</dbReference>
<proteinExistence type="inferred from homology"/>
<evidence type="ECO:0000256" key="1">
    <source>
        <dbReference type="ARBA" id="ARBA00005854"/>
    </source>
</evidence>
<name>A0AA49JDJ6_9BACT</name>
<dbReference type="Pfam" id="PF02826">
    <property type="entry name" value="2-Hacid_dh_C"/>
    <property type="match status" value="1"/>
</dbReference>
<dbReference type="SUPFAM" id="SSF52283">
    <property type="entry name" value="Formate/glycerate dehydrogenase catalytic domain-like"/>
    <property type="match status" value="1"/>
</dbReference>
<dbReference type="Gene3D" id="3.40.50.720">
    <property type="entry name" value="NAD(P)-binding Rossmann-like Domain"/>
    <property type="match status" value="2"/>
</dbReference>
<dbReference type="AlphaFoldDB" id="A0AA49JDJ6"/>
<gene>
    <name evidence="7" type="ORF">QYS48_26920</name>
</gene>
<dbReference type="GO" id="GO:0016616">
    <property type="term" value="F:oxidoreductase activity, acting on the CH-OH group of donors, NAD or NADP as acceptor"/>
    <property type="evidence" value="ECO:0007669"/>
    <property type="project" value="InterPro"/>
</dbReference>
<dbReference type="GO" id="GO:0051287">
    <property type="term" value="F:NAD binding"/>
    <property type="evidence" value="ECO:0007669"/>
    <property type="project" value="InterPro"/>
</dbReference>
<feature type="domain" description="D-isomer specific 2-hydroxyacid dehydrogenase catalytic" evidence="5">
    <location>
        <begin position="3"/>
        <end position="311"/>
    </location>
</feature>
<dbReference type="PANTHER" id="PTHR42789">
    <property type="entry name" value="D-ISOMER SPECIFIC 2-HYDROXYACID DEHYDROGENASE FAMILY PROTEIN (AFU_ORTHOLOGUE AFUA_6G10090)"/>
    <property type="match status" value="1"/>
</dbReference>
<dbReference type="Pfam" id="PF00389">
    <property type="entry name" value="2-Hacid_dh"/>
    <property type="match status" value="1"/>
</dbReference>
<evidence type="ECO:0000259" key="5">
    <source>
        <dbReference type="Pfam" id="PF00389"/>
    </source>
</evidence>
<comment type="similarity">
    <text evidence="1 4">Belongs to the D-isomer specific 2-hydroxyacid dehydrogenase family.</text>
</comment>
<organism evidence="7 8">
    <name type="scientific">Marivirga arenosa</name>
    <dbReference type="NCBI Taxonomy" id="3059076"/>
    <lineage>
        <taxon>Bacteria</taxon>
        <taxon>Pseudomonadati</taxon>
        <taxon>Bacteroidota</taxon>
        <taxon>Cytophagia</taxon>
        <taxon>Cytophagales</taxon>
        <taxon>Marivirgaceae</taxon>
        <taxon>Marivirga</taxon>
    </lineage>
</organism>
<dbReference type="InterPro" id="IPR006139">
    <property type="entry name" value="D-isomer_2_OHA_DH_cat_dom"/>
</dbReference>
<dbReference type="EMBL" id="CP129970">
    <property type="protein sequence ID" value="WKK85470.2"/>
    <property type="molecule type" value="Genomic_DNA"/>
</dbReference>
<reference evidence="7" key="1">
    <citation type="submission" date="2023-08" db="EMBL/GenBank/DDBJ databases">
        <title>Comparative genomics and taxonomic characterization of three novel marine species of genus Marivirga.</title>
        <authorList>
            <person name="Muhammad N."/>
            <person name="Kim S.-G."/>
        </authorList>
    </citation>
    <scope>NUCLEOTIDE SEQUENCE [LARGE SCALE GENOMIC DNA]</scope>
    <source>
        <strain evidence="7">ABR2-2</strain>
    </source>
</reference>
<dbReference type="InterPro" id="IPR050857">
    <property type="entry name" value="D-2-hydroxyacid_DH"/>
</dbReference>